<sequence length="70" mass="7998">MRLRSWLFSTRPPWPVTSGSILRAGTRTGRWDTSACEPRCWAALCQLMKSVTEACPNITRMYSIGKLHRT</sequence>
<organism evidence="1 2">
    <name type="scientific">Dissostichus mawsoni</name>
    <name type="common">Antarctic cod</name>
    <dbReference type="NCBI Taxonomy" id="36200"/>
    <lineage>
        <taxon>Eukaryota</taxon>
        <taxon>Metazoa</taxon>
        <taxon>Chordata</taxon>
        <taxon>Craniata</taxon>
        <taxon>Vertebrata</taxon>
        <taxon>Euteleostomi</taxon>
        <taxon>Actinopterygii</taxon>
        <taxon>Neopterygii</taxon>
        <taxon>Teleostei</taxon>
        <taxon>Neoteleostei</taxon>
        <taxon>Acanthomorphata</taxon>
        <taxon>Eupercaria</taxon>
        <taxon>Perciformes</taxon>
        <taxon>Notothenioidei</taxon>
        <taxon>Nototheniidae</taxon>
        <taxon>Dissostichus</taxon>
    </lineage>
</organism>
<name>A0A7J5XPM3_DISMA</name>
<evidence type="ECO:0000313" key="1">
    <source>
        <dbReference type="EMBL" id="KAF3838891.1"/>
    </source>
</evidence>
<protein>
    <submittedName>
        <fullName evidence="1">Uncharacterized protein</fullName>
    </submittedName>
</protein>
<gene>
    <name evidence="1" type="ORF">F7725_010659</name>
</gene>
<feature type="non-terminal residue" evidence="1">
    <location>
        <position position="1"/>
    </location>
</feature>
<proteinExistence type="predicted"/>
<dbReference type="EMBL" id="JAAKFY010000022">
    <property type="protein sequence ID" value="KAF3838891.1"/>
    <property type="molecule type" value="Genomic_DNA"/>
</dbReference>
<evidence type="ECO:0000313" key="2">
    <source>
        <dbReference type="Proteomes" id="UP000518266"/>
    </source>
</evidence>
<dbReference type="Proteomes" id="UP000518266">
    <property type="component" value="Unassembled WGS sequence"/>
</dbReference>
<reference evidence="1 2" key="1">
    <citation type="submission" date="2020-03" db="EMBL/GenBank/DDBJ databases">
        <title>Dissostichus mawsoni Genome sequencing and assembly.</title>
        <authorList>
            <person name="Park H."/>
        </authorList>
    </citation>
    <scope>NUCLEOTIDE SEQUENCE [LARGE SCALE GENOMIC DNA]</scope>
    <source>
        <strain evidence="1">DM0001</strain>
        <tissue evidence="1">Muscle</tissue>
    </source>
</reference>
<keyword evidence="2" id="KW-1185">Reference proteome</keyword>
<accession>A0A7J5XPM3</accession>
<comment type="caution">
    <text evidence="1">The sequence shown here is derived from an EMBL/GenBank/DDBJ whole genome shotgun (WGS) entry which is preliminary data.</text>
</comment>
<dbReference type="AlphaFoldDB" id="A0A7J5XPM3"/>